<evidence type="ECO:0000256" key="9">
    <source>
        <dbReference type="RuleBase" id="RU003346"/>
    </source>
</evidence>
<feature type="transmembrane region" description="Helical" evidence="10">
    <location>
        <begin position="77"/>
        <end position="96"/>
    </location>
</feature>
<dbReference type="Pfam" id="PF00083">
    <property type="entry name" value="Sugar_tr"/>
    <property type="match status" value="1"/>
</dbReference>
<evidence type="ECO:0000256" key="3">
    <source>
        <dbReference type="ARBA" id="ARBA00022448"/>
    </source>
</evidence>
<feature type="transmembrane region" description="Helical" evidence="10">
    <location>
        <begin position="418"/>
        <end position="438"/>
    </location>
</feature>
<evidence type="ECO:0000313" key="12">
    <source>
        <dbReference type="Proteomes" id="UP000228380"/>
    </source>
</evidence>
<accession>A0A8B7CPY9</accession>
<dbReference type="PANTHER" id="PTHR23500:SF30">
    <property type="entry name" value="SUGAR TRANSPORT PROTEIN 3"/>
    <property type="match status" value="1"/>
</dbReference>
<keyword evidence="5 10" id="KW-0812">Transmembrane</keyword>
<reference evidence="13" key="2">
    <citation type="submission" date="2025-08" db="UniProtKB">
        <authorList>
            <consortium name="RefSeq"/>
        </authorList>
    </citation>
    <scope>IDENTIFICATION</scope>
    <source>
        <tissue evidence="13">Young leaves</tissue>
    </source>
</reference>
<dbReference type="InterPro" id="IPR005829">
    <property type="entry name" value="Sugar_transporter_CS"/>
</dbReference>
<evidence type="ECO:0000256" key="10">
    <source>
        <dbReference type="SAM" id="Phobius"/>
    </source>
</evidence>
<feature type="transmembrane region" description="Helical" evidence="10">
    <location>
        <begin position="315"/>
        <end position="339"/>
    </location>
</feature>
<evidence type="ECO:0000256" key="7">
    <source>
        <dbReference type="ARBA" id="ARBA00022989"/>
    </source>
</evidence>
<dbReference type="InterPro" id="IPR005828">
    <property type="entry name" value="MFS_sugar_transport-like"/>
</dbReference>
<dbReference type="Gene3D" id="1.20.1250.20">
    <property type="entry name" value="MFS general substrate transporter like domains"/>
    <property type="match status" value="1"/>
</dbReference>
<feature type="transmembrane region" description="Helical" evidence="10">
    <location>
        <begin position="450"/>
        <end position="468"/>
    </location>
</feature>
<evidence type="ECO:0000256" key="1">
    <source>
        <dbReference type="ARBA" id="ARBA00004141"/>
    </source>
</evidence>
<evidence type="ECO:0000256" key="5">
    <source>
        <dbReference type="ARBA" id="ARBA00022692"/>
    </source>
</evidence>
<dbReference type="InterPro" id="IPR044778">
    <property type="entry name" value="MFS_STP/MST-like_plant"/>
</dbReference>
<gene>
    <name evidence="13" type="primary">LOC103717285</name>
</gene>
<name>A0A8B7CPY9_PHODC</name>
<feature type="transmembrane region" description="Helical" evidence="10">
    <location>
        <begin position="346"/>
        <end position="368"/>
    </location>
</feature>
<feature type="transmembrane region" description="Helical" evidence="10">
    <location>
        <begin position="196"/>
        <end position="218"/>
    </location>
</feature>
<dbReference type="OrthoDB" id="5296287at2759"/>
<protein>
    <submittedName>
        <fullName evidence="13">Hexose carrier protein HEX6-like</fullName>
    </submittedName>
</protein>
<dbReference type="KEGG" id="pda:103717285"/>
<evidence type="ECO:0000259" key="11">
    <source>
        <dbReference type="PROSITE" id="PS50850"/>
    </source>
</evidence>
<organism evidence="12 13">
    <name type="scientific">Phoenix dactylifera</name>
    <name type="common">Date palm</name>
    <dbReference type="NCBI Taxonomy" id="42345"/>
    <lineage>
        <taxon>Eukaryota</taxon>
        <taxon>Viridiplantae</taxon>
        <taxon>Streptophyta</taxon>
        <taxon>Embryophyta</taxon>
        <taxon>Tracheophyta</taxon>
        <taxon>Spermatophyta</taxon>
        <taxon>Magnoliopsida</taxon>
        <taxon>Liliopsida</taxon>
        <taxon>Arecaceae</taxon>
        <taxon>Coryphoideae</taxon>
        <taxon>Phoeniceae</taxon>
        <taxon>Phoenix</taxon>
    </lineage>
</organism>
<dbReference type="GeneID" id="103717285"/>
<feature type="transmembrane region" description="Helical" evidence="10">
    <location>
        <begin position="281"/>
        <end position="303"/>
    </location>
</feature>
<evidence type="ECO:0000256" key="6">
    <source>
        <dbReference type="ARBA" id="ARBA00022847"/>
    </source>
</evidence>
<feature type="transmembrane region" description="Helical" evidence="10">
    <location>
        <begin position="380"/>
        <end position="406"/>
    </location>
</feature>
<feature type="transmembrane region" description="Helical" evidence="10">
    <location>
        <begin position="166"/>
        <end position="184"/>
    </location>
</feature>
<reference evidence="12" key="1">
    <citation type="journal article" date="2019" name="Nat. Commun.">
        <title>Genome-wide association mapping of date palm fruit traits.</title>
        <authorList>
            <person name="Hazzouri K.M."/>
            <person name="Gros-Balthazard M."/>
            <person name="Flowers J.M."/>
            <person name="Copetti D."/>
            <person name="Lemansour A."/>
            <person name="Lebrun M."/>
            <person name="Masmoudi K."/>
            <person name="Ferrand S."/>
            <person name="Dhar M.I."/>
            <person name="Fresquez Z.A."/>
            <person name="Rosas U."/>
            <person name="Zhang J."/>
            <person name="Talag J."/>
            <person name="Lee S."/>
            <person name="Kudrna D."/>
            <person name="Powell R.F."/>
            <person name="Leitch I.J."/>
            <person name="Krueger R.R."/>
            <person name="Wing R.A."/>
            <person name="Amiri K.M.A."/>
            <person name="Purugganan M.D."/>
        </authorList>
    </citation>
    <scope>NUCLEOTIDE SEQUENCE [LARGE SCALE GENOMIC DNA]</scope>
    <source>
        <strain evidence="12">cv. Khalas</strain>
    </source>
</reference>
<dbReference type="PROSITE" id="PS50850">
    <property type="entry name" value="MFS"/>
    <property type="match status" value="1"/>
</dbReference>
<dbReference type="GO" id="GO:0016020">
    <property type="term" value="C:membrane"/>
    <property type="evidence" value="ECO:0007669"/>
    <property type="project" value="UniProtKB-SubCell"/>
</dbReference>
<dbReference type="RefSeq" id="XP_008803828.2">
    <property type="nucleotide sequence ID" value="XM_008805606.4"/>
</dbReference>
<evidence type="ECO:0000256" key="2">
    <source>
        <dbReference type="ARBA" id="ARBA00010992"/>
    </source>
</evidence>
<dbReference type="InterPro" id="IPR045262">
    <property type="entry name" value="STP/PLT_plant"/>
</dbReference>
<dbReference type="InterPro" id="IPR036259">
    <property type="entry name" value="MFS_trans_sf"/>
</dbReference>
<dbReference type="PROSITE" id="PS00216">
    <property type="entry name" value="SUGAR_TRANSPORT_1"/>
    <property type="match status" value="1"/>
</dbReference>
<keyword evidence="12" id="KW-1185">Reference proteome</keyword>
<dbReference type="SUPFAM" id="SSF103473">
    <property type="entry name" value="MFS general substrate transporter"/>
    <property type="match status" value="1"/>
</dbReference>
<dbReference type="NCBIfam" id="TIGR00879">
    <property type="entry name" value="SP"/>
    <property type="match status" value="1"/>
</dbReference>
<dbReference type="InterPro" id="IPR003663">
    <property type="entry name" value="Sugar/inositol_transpt"/>
</dbReference>
<dbReference type="AlphaFoldDB" id="A0A8B7CPY9"/>
<feature type="domain" description="Major facilitator superfamily (MFS) profile" evidence="11">
    <location>
        <begin position="22"/>
        <end position="472"/>
    </location>
</feature>
<dbReference type="PANTHER" id="PTHR23500">
    <property type="entry name" value="SOLUTE CARRIER FAMILY 2, FACILITATED GLUCOSE TRANSPORTER"/>
    <property type="match status" value="1"/>
</dbReference>
<dbReference type="InterPro" id="IPR020846">
    <property type="entry name" value="MFS_dom"/>
</dbReference>
<evidence type="ECO:0000256" key="8">
    <source>
        <dbReference type="ARBA" id="ARBA00023136"/>
    </source>
</evidence>
<dbReference type="FunFam" id="1.20.1250.20:FF:000002">
    <property type="entry name" value="Sugar transport protein 13"/>
    <property type="match status" value="1"/>
</dbReference>
<keyword evidence="6" id="KW-0769">Symport</keyword>
<sequence>MALGSETGGGYNGRVTVFVVLSCIVAASGGLLFGYDLGISGGVSTMEGFLEKFFPEVYTQMKEDAKISNYCRFNSELLTAFTSSLYIAGLVASLFASPITRAFGRRASMLIGGAMFLAGAALGGAAANVYMVIFGRVLLGAGIGFTNQSIPLYLSEMAPPQHRGAINNGFEVCVSIGILVANFVNYGINKTQARWGWRISLALAAVPASFLTVGTVFLPETPNNIIQRNGDLHKAEQLLQKIRGTTDVKKELDDLISAGIIAKGIHHPFRKIIQQKYRPQLVMAFSIPFFQQVTGINVINFYAPIMFRTIGLKESASLMSAILTRLVALSCNILAMVLADKLGRRTLFITGGIQMFLSQIIVGGVLAAEFKDHGGMSRGQAYLVLIILCAFVAGFSWSWGPLGWLVPSEIFPLEIRSAGQSIVVAVNFLATFLVAQSFLPMLCHLKSGTFFFFGGWVAAMTLFIYMFLPETKNVPVEQMDQVWKKHWFWKKIIGDEKEESKGNATSTTNSHQRS</sequence>
<comment type="subcellular location">
    <subcellularLocation>
        <location evidence="1">Membrane</location>
        <topology evidence="1">Multi-pass membrane protein</topology>
    </subcellularLocation>
</comment>
<comment type="similarity">
    <text evidence="2 9">Belongs to the major facilitator superfamily. Sugar transporter (TC 2.A.1.1) family.</text>
</comment>
<dbReference type="PROSITE" id="PS00217">
    <property type="entry name" value="SUGAR_TRANSPORT_2"/>
    <property type="match status" value="1"/>
</dbReference>
<dbReference type="GO" id="GO:0015145">
    <property type="term" value="F:monosaccharide transmembrane transporter activity"/>
    <property type="evidence" value="ECO:0007669"/>
    <property type="project" value="InterPro"/>
</dbReference>
<keyword evidence="8 10" id="KW-0472">Membrane</keyword>
<evidence type="ECO:0000313" key="13">
    <source>
        <dbReference type="RefSeq" id="XP_008803828.2"/>
    </source>
</evidence>
<evidence type="ECO:0000256" key="4">
    <source>
        <dbReference type="ARBA" id="ARBA00022597"/>
    </source>
</evidence>
<feature type="transmembrane region" description="Helical" evidence="10">
    <location>
        <begin position="15"/>
        <end position="35"/>
    </location>
</feature>
<dbReference type="CDD" id="cd17361">
    <property type="entry name" value="MFS_STP"/>
    <property type="match status" value="1"/>
</dbReference>
<keyword evidence="7 10" id="KW-1133">Transmembrane helix</keyword>
<keyword evidence="3 9" id="KW-0813">Transport</keyword>
<dbReference type="GO" id="GO:0015293">
    <property type="term" value="F:symporter activity"/>
    <property type="evidence" value="ECO:0007669"/>
    <property type="project" value="UniProtKB-KW"/>
</dbReference>
<keyword evidence="4" id="KW-0762">Sugar transport</keyword>
<feature type="transmembrane region" description="Helical" evidence="10">
    <location>
        <begin position="108"/>
        <end position="127"/>
    </location>
</feature>
<dbReference type="PRINTS" id="PR00171">
    <property type="entry name" value="SUGRTRNSPORT"/>
</dbReference>
<dbReference type="Proteomes" id="UP000228380">
    <property type="component" value="Chromosome 2"/>
</dbReference>
<proteinExistence type="inferred from homology"/>